<accession>A0A8S5TQA2</accession>
<reference evidence="1" key="1">
    <citation type="journal article" date="2021" name="Proc. Natl. Acad. Sci. U.S.A.">
        <title>A Catalog of Tens of Thousands of Viruses from Human Metagenomes Reveals Hidden Associations with Chronic Diseases.</title>
        <authorList>
            <person name="Tisza M.J."/>
            <person name="Buck C.B."/>
        </authorList>
    </citation>
    <scope>NUCLEOTIDE SEQUENCE</scope>
    <source>
        <strain evidence="1">Ct3tr1</strain>
    </source>
</reference>
<proteinExistence type="predicted"/>
<organism evidence="1">
    <name type="scientific">Siphoviridae sp. ct3tr1</name>
    <dbReference type="NCBI Taxonomy" id="2827773"/>
    <lineage>
        <taxon>Viruses</taxon>
        <taxon>Duplodnaviria</taxon>
        <taxon>Heunggongvirae</taxon>
        <taxon>Uroviricota</taxon>
        <taxon>Caudoviricetes</taxon>
    </lineage>
</organism>
<protein>
    <submittedName>
        <fullName evidence="1">Uncharacterized protein</fullName>
    </submittedName>
</protein>
<sequence length="35" mass="3954">MCSRAYCMILSKKAGTVTNYGISDKCFPMLSVDYR</sequence>
<name>A0A8S5TQA2_9CAUD</name>
<evidence type="ECO:0000313" key="1">
    <source>
        <dbReference type="EMBL" id="DAF65308.1"/>
    </source>
</evidence>
<dbReference type="EMBL" id="BK032877">
    <property type="protein sequence ID" value="DAF65308.1"/>
    <property type="molecule type" value="Genomic_DNA"/>
</dbReference>